<keyword evidence="1" id="KW-0255">Endonuclease</keyword>
<evidence type="ECO:0000313" key="1">
    <source>
        <dbReference type="EMBL" id="MCG2418032.1"/>
    </source>
</evidence>
<dbReference type="RefSeq" id="WP_237601846.1">
    <property type="nucleotide sequence ID" value="NZ_JAIRBA010000004.1"/>
</dbReference>
<keyword evidence="1" id="KW-0540">Nuclease</keyword>
<dbReference type="InterPro" id="IPR019057">
    <property type="entry name" value="Restrct_endonuc_II_Eco47II"/>
</dbReference>
<keyword evidence="2" id="KW-1185">Reference proteome</keyword>
<dbReference type="GO" id="GO:0009036">
    <property type="term" value="F:type II site-specific deoxyribonuclease activity"/>
    <property type="evidence" value="ECO:0007669"/>
    <property type="project" value="InterPro"/>
</dbReference>
<dbReference type="EMBL" id="JAIRBA010000004">
    <property type="protein sequence ID" value="MCG2418032.1"/>
    <property type="molecule type" value="Genomic_DNA"/>
</dbReference>
<name>A0A9X1QV94_9FLAO</name>
<reference evidence="1" key="1">
    <citation type="submission" date="2021-09" db="EMBL/GenBank/DDBJ databases">
        <title>Genome of Aequorivita sp. strain F47161.</title>
        <authorList>
            <person name="Wang Y."/>
        </authorList>
    </citation>
    <scope>NUCLEOTIDE SEQUENCE</scope>
    <source>
        <strain evidence="1">F47161</strain>
    </source>
</reference>
<dbReference type="GO" id="GO:0009307">
    <property type="term" value="P:DNA restriction-modification system"/>
    <property type="evidence" value="ECO:0007669"/>
    <property type="project" value="InterPro"/>
</dbReference>
<dbReference type="Pfam" id="PF09553">
    <property type="entry name" value="RE_Eco47II"/>
    <property type="match status" value="1"/>
</dbReference>
<dbReference type="EC" id="3.1.21.-" evidence="1"/>
<comment type="caution">
    <text evidence="1">The sequence shown here is derived from an EMBL/GenBank/DDBJ whole genome shotgun (WGS) entry which is preliminary data.</text>
</comment>
<accession>A0A9X1QV94</accession>
<dbReference type="GO" id="GO:0003677">
    <property type="term" value="F:DNA binding"/>
    <property type="evidence" value="ECO:0007669"/>
    <property type="project" value="InterPro"/>
</dbReference>
<dbReference type="Proteomes" id="UP001139461">
    <property type="component" value="Unassembled WGS sequence"/>
</dbReference>
<organism evidence="1 2">
    <name type="scientific">Aequorivita vitellina</name>
    <dbReference type="NCBI Taxonomy" id="2874475"/>
    <lineage>
        <taxon>Bacteria</taxon>
        <taxon>Pseudomonadati</taxon>
        <taxon>Bacteroidota</taxon>
        <taxon>Flavobacteriia</taxon>
        <taxon>Flavobacteriales</taxon>
        <taxon>Flavobacteriaceae</taxon>
        <taxon>Aequorivita</taxon>
    </lineage>
</organism>
<evidence type="ECO:0000313" key="2">
    <source>
        <dbReference type="Proteomes" id="UP001139461"/>
    </source>
</evidence>
<protein>
    <submittedName>
        <fullName evidence="1">Eco47II family restriction endonuclease</fullName>
        <ecNumber evidence="1">3.1.21.-</ecNumber>
    </submittedName>
</protein>
<keyword evidence="1" id="KW-0378">Hydrolase</keyword>
<proteinExistence type="predicted"/>
<sequence>MNNLGQSENKYIDFVSDEHLLKCISNLHNSYLSAKREFTKKKFYKNKVDIFKLTFDSRFNQLSEEELIKLELSRQIDKSVNNAIGTFHEEVLGGIEGFNSGRFLGYDLKANDDSLFAEIKNKHNTMNSSSAESAFQKLARFANDNKNSKCYLVQILAKKSFCKKWEAIINGKEYSHSRVYIISGDQFYTLVTGKKKALFYLYKSLPNAINDFLKSVSEEKLNENNILSEISKSAKDNNRTILDEITFENFLYYKGFDRLK</sequence>
<dbReference type="AlphaFoldDB" id="A0A9X1QV94"/>
<gene>
    <name evidence="1" type="ORF">K8089_03285</name>
</gene>